<keyword evidence="3" id="KW-0378">Hydrolase</keyword>
<evidence type="ECO:0000259" key="5">
    <source>
        <dbReference type="Pfam" id="PF24827"/>
    </source>
</evidence>
<reference evidence="6 7" key="1">
    <citation type="journal article" date="2022" name="IScience">
        <title>An ultrasensitive nanofiber-based assay for enzymatic hydrolysis and deep-sea microbial degradation of cellulose.</title>
        <authorList>
            <person name="Tsudome M."/>
            <person name="Tachioka M."/>
            <person name="Miyazaki M."/>
            <person name="Uchimura K."/>
            <person name="Tsuda M."/>
            <person name="Takaki Y."/>
            <person name="Deguchi S."/>
        </authorList>
    </citation>
    <scope>NUCLEOTIDE SEQUENCE [LARGE SCALE GENOMIC DNA]</scope>
    <source>
        <strain evidence="6 7">GE09</strain>
    </source>
</reference>
<evidence type="ECO:0000313" key="6">
    <source>
        <dbReference type="EMBL" id="BCD96220.1"/>
    </source>
</evidence>
<dbReference type="PANTHER" id="PTHR37326">
    <property type="entry name" value="BLL3975 PROTEIN"/>
    <property type="match status" value="1"/>
</dbReference>
<keyword evidence="4" id="KW-0862">Zinc</keyword>
<keyword evidence="7" id="KW-1185">Reference proteome</keyword>
<organism evidence="6 7">
    <name type="scientific">Marinagarivorans cellulosilyticus</name>
    <dbReference type="NCBI Taxonomy" id="2721545"/>
    <lineage>
        <taxon>Bacteria</taxon>
        <taxon>Pseudomonadati</taxon>
        <taxon>Pseudomonadota</taxon>
        <taxon>Gammaproteobacteria</taxon>
        <taxon>Cellvibrionales</taxon>
        <taxon>Cellvibrionaceae</taxon>
        <taxon>Marinagarivorans</taxon>
    </lineage>
</organism>
<dbReference type="GO" id="GO:0016788">
    <property type="term" value="F:hydrolase activity, acting on ester bonds"/>
    <property type="evidence" value="ECO:0007669"/>
    <property type="project" value="InterPro"/>
</dbReference>
<keyword evidence="2" id="KW-0479">Metal-binding</keyword>
<sequence>MRNTLLFFIAAILVALFSVGRPLYAEEEFTPLEPENWLPAASLPLAPHNHPMPSTLNDLVTLLPYSPVNNPLLPEQANTSPLLPKLKSQGRVKVLLGYSVPPGTATRMTWVPSQSFSGLDVNTPVLVVNGEQAGDTLCLTAAIHGDELNGIEMVRQVMYGLNPEALRGTVIGVPIVNLMAFGRSSRYLPDRRDLNRYFPGTPYGSLASRFAYAFFNDIVRHCDALIDLHTGSFHRTNVTQLRADLSHPKVAALTNDFGKIVALNTQGNPNSLRAATVAAGIPAVTVEAGEPLRLQKHVVREGVEALRTLLKKRDMIDHSVFWREPEPAFYQSSWVRTQTSGILFSQVKLGAKVTKGEILGTVTNPVTSERTTIRSPYSGIILGMALDQFVLPGFASYHIGLLTRSQSPTQPPIDGDGFED</sequence>
<dbReference type="CDD" id="cd06251">
    <property type="entry name" value="M14_ASTE_ASPA-like"/>
    <property type="match status" value="1"/>
</dbReference>
<feature type="domain" description="Succinylglutamate desuccinylase/Aspartoacylase catalytic" evidence="5">
    <location>
        <begin position="134"/>
        <end position="311"/>
    </location>
</feature>
<dbReference type="AlphaFoldDB" id="A0AAN1WEP3"/>
<proteinExistence type="predicted"/>
<dbReference type="GO" id="GO:0046872">
    <property type="term" value="F:metal ion binding"/>
    <property type="evidence" value="ECO:0007669"/>
    <property type="project" value="UniProtKB-KW"/>
</dbReference>
<dbReference type="KEGG" id="marq:MARGE09_P0419"/>
<dbReference type="PANTHER" id="PTHR37326:SF2">
    <property type="entry name" value="SUCCINYLGLUTAMATE DESUCCINYLASE_ASPARTOACYLASE FAMILY PROTEIN"/>
    <property type="match status" value="1"/>
</dbReference>
<dbReference type="InterPro" id="IPR053138">
    <property type="entry name" value="N-alpha-Ac-DABA_deacetylase"/>
</dbReference>
<evidence type="ECO:0000256" key="1">
    <source>
        <dbReference type="ARBA" id="ARBA00001947"/>
    </source>
</evidence>
<dbReference type="EMBL" id="AP023086">
    <property type="protein sequence ID" value="BCD96220.1"/>
    <property type="molecule type" value="Genomic_DNA"/>
</dbReference>
<dbReference type="SUPFAM" id="SSF53187">
    <property type="entry name" value="Zn-dependent exopeptidases"/>
    <property type="match status" value="1"/>
</dbReference>
<evidence type="ECO:0000256" key="4">
    <source>
        <dbReference type="ARBA" id="ARBA00022833"/>
    </source>
</evidence>
<evidence type="ECO:0000256" key="3">
    <source>
        <dbReference type="ARBA" id="ARBA00022801"/>
    </source>
</evidence>
<name>A0AAN1WEP3_9GAMM</name>
<accession>A0AAN1WEP3</accession>
<gene>
    <name evidence="6" type="ORF">MARGE09_P0419</name>
</gene>
<evidence type="ECO:0000313" key="7">
    <source>
        <dbReference type="Proteomes" id="UP001320119"/>
    </source>
</evidence>
<dbReference type="InterPro" id="IPR055438">
    <property type="entry name" value="AstE_AspA_cat"/>
</dbReference>
<dbReference type="Pfam" id="PF24827">
    <property type="entry name" value="AstE_AspA_cat"/>
    <property type="match status" value="1"/>
</dbReference>
<evidence type="ECO:0000256" key="2">
    <source>
        <dbReference type="ARBA" id="ARBA00022723"/>
    </source>
</evidence>
<dbReference type="Gene3D" id="3.40.630.10">
    <property type="entry name" value="Zn peptidases"/>
    <property type="match status" value="1"/>
</dbReference>
<protein>
    <recommendedName>
        <fullName evidence="5">Succinylglutamate desuccinylase/Aspartoacylase catalytic domain-containing protein</fullName>
    </recommendedName>
</protein>
<dbReference type="Proteomes" id="UP001320119">
    <property type="component" value="Chromosome"/>
</dbReference>
<dbReference type="RefSeq" id="WP_236985727.1">
    <property type="nucleotide sequence ID" value="NZ_AP023086.1"/>
</dbReference>
<comment type="cofactor">
    <cofactor evidence="1">
        <name>Zn(2+)</name>
        <dbReference type="ChEBI" id="CHEBI:29105"/>
    </cofactor>
</comment>